<dbReference type="InterPro" id="IPR004493">
    <property type="entry name" value="Leu-tRNA-synth_Ia_arc/euk"/>
</dbReference>
<evidence type="ECO:0000256" key="7">
    <source>
        <dbReference type="ARBA" id="ARBA00023146"/>
    </source>
</evidence>
<comment type="similarity">
    <text evidence="1">Belongs to the class-I aminoacyl-tRNA synthetase family.</text>
</comment>
<evidence type="ECO:0000256" key="5">
    <source>
        <dbReference type="ARBA" id="ARBA00022840"/>
    </source>
</evidence>
<dbReference type="NCBIfam" id="TIGR00395">
    <property type="entry name" value="leuS_arch"/>
    <property type="match status" value="1"/>
</dbReference>
<keyword evidence="5" id="KW-0067">ATP-binding</keyword>
<dbReference type="PANTHER" id="PTHR45794">
    <property type="entry name" value="LEUCYL-TRNA SYNTHETASE"/>
    <property type="match status" value="1"/>
</dbReference>
<organism evidence="14 15">
    <name type="scientific">Gymnopus androsaceus JB14</name>
    <dbReference type="NCBI Taxonomy" id="1447944"/>
    <lineage>
        <taxon>Eukaryota</taxon>
        <taxon>Fungi</taxon>
        <taxon>Dikarya</taxon>
        <taxon>Basidiomycota</taxon>
        <taxon>Agaricomycotina</taxon>
        <taxon>Agaricomycetes</taxon>
        <taxon>Agaricomycetidae</taxon>
        <taxon>Agaricales</taxon>
        <taxon>Marasmiineae</taxon>
        <taxon>Omphalotaceae</taxon>
        <taxon>Gymnopus</taxon>
    </lineage>
</organism>
<sequence length="1053" mass="118968">MVQTGKRDQLKAIEKKYQQQWAAQHIFEVNAPSPSELKGLSKAEILQKHPKWFGTFPYPYMNGSLHLGHAFTISKIEFAAGYQRMLGKRVLYPHGFHVTGLPIKASADKLVREMEMFGQDFENYERVQAEITLQAETEEDAAAEDKSKGKKGKEAEEATPTDAAAVDKSKGKKGKLAAKTSGHKYQFQILLSIGVPRSDIKKFADPMHWLVHFPPIAMEDHDSFGSRIDWRRRFMTTKANPYYDSFVRWQVTKLYNMNKIKFGKRYTIYSPKDGQPCMDHDRQDGEGVGPQEYTAIKSEVIEWSAAAKAIVDAKVGGRKVFMVAATLRPETMYGQTNCFVGTSIKYGIFAINNNEAYLCTYRAARNMAFQGVTEPTGTIDQLLEIDGAKLVGTKIKAPFAINPEVYVLPMENVLATKGTGVVTSVPSDSPDDYQTLTDLRKKAEFYKIDPSWAAIDPMKIQSQKDTKQLAEAKEIAYKEGFYNDAKPKVRESMIRAGLAFAYAEPEGPVTSRSGDECIVALMDQWYLDYGEPKWRAEVERHVASMELYGPETRNAFEKTLAWLNQWACARTDSTIYMAYYTVAQLLHENSIDGSKPGPLGITPEQMTDEVWEYVFCDGDWPSSAPLPQEKADALKHEFNYFYPLDIRSSGKDLINNHLSFALYNHIAIFPEDKWPLSIRTNGHLTLNGKKMSKSTGNFLTLRDAVNKFGADPCRLALADAGDGIEDANFDELSGNANILRIHTLLGWCEEMIKDEANLRRGQFNYHDQVFENEVNDLINITQTHYDALNFKDALKYGFYELQSARDWYREVTSDIGMHVDLVRYWIEISALLAAPVAPHFSEQIYLEILKKPTSIQLARWPTPQKPIDRPLIEVGQYMRGTVKMIRDAETTLLKKLNKNASKGKNTQASFDPKKPKSVRVYVATSFPEWQESCVQVVKDAYDAEKDKVDDAKVRSLLAQNGLIKNKQAMPFIQGFKKRMAQFGAQTAFRRTLPFSESAVLTEILPYLKKTLNLVDAEILSVEEAHAKEGEAGYTMSIVDSSEPGSPAFEYRNV</sequence>
<dbReference type="Gene3D" id="1.10.730.10">
    <property type="entry name" value="Isoleucyl-tRNA Synthetase, Domain 1"/>
    <property type="match status" value="1"/>
</dbReference>
<feature type="domain" description="Aminoacyl-tRNA synthetase class Ia" evidence="11">
    <location>
        <begin position="618"/>
        <end position="729"/>
    </location>
</feature>
<protein>
    <recommendedName>
        <fullName evidence="2">leucine--tRNA ligase</fullName>
        <ecNumber evidence="2">6.1.1.4</ecNumber>
    </recommendedName>
    <alternativeName>
        <fullName evidence="8">Leucyl-tRNA synthetase</fullName>
    </alternativeName>
</protein>
<dbReference type="GO" id="GO:0002161">
    <property type="term" value="F:aminoacyl-tRNA deacylase activity"/>
    <property type="evidence" value="ECO:0007669"/>
    <property type="project" value="InterPro"/>
</dbReference>
<dbReference type="InterPro" id="IPR002300">
    <property type="entry name" value="aa-tRNA-synth_Ia"/>
</dbReference>
<dbReference type="Gene3D" id="3.40.50.620">
    <property type="entry name" value="HUPs"/>
    <property type="match status" value="3"/>
</dbReference>
<dbReference type="GO" id="GO:0005524">
    <property type="term" value="F:ATP binding"/>
    <property type="evidence" value="ECO:0007669"/>
    <property type="project" value="UniProtKB-KW"/>
</dbReference>
<evidence type="ECO:0000256" key="9">
    <source>
        <dbReference type="ARBA" id="ARBA00047469"/>
    </source>
</evidence>
<dbReference type="SUPFAM" id="SSF47323">
    <property type="entry name" value="Anticodon-binding domain of a subclass of class I aminoacyl-tRNA synthetases"/>
    <property type="match status" value="1"/>
</dbReference>
<dbReference type="PANTHER" id="PTHR45794:SF1">
    <property type="entry name" value="LEUCINE--TRNA LIGASE, CYTOPLASMIC"/>
    <property type="match status" value="1"/>
</dbReference>
<dbReference type="InterPro" id="IPR013155">
    <property type="entry name" value="M/V/L/I-tRNA-synth_anticd-bd"/>
</dbReference>
<dbReference type="InterPro" id="IPR009080">
    <property type="entry name" value="tRNAsynth_Ia_anticodon-bd"/>
</dbReference>
<reference evidence="14" key="1">
    <citation type="journal article" date="2019" name="Environ. Microbiol.">
        <title>Fungal ecological strategies reflected in gene transcription - a case study of two litter decomposers.</title>
        <authorList>
            <person name="Barbi F."/>
            <person name="Kohler A."/>
            <person name="Barry K."/>
            <person name="Baskaran P."/>
            <person name="Daum C."/>
            <person name="Fauchery L."/>
            <person name="Ihrmark K."/>
            <person name="Kuo A."/>
            <person name="LaButti K."/>
            <person name="Lipzen A."/>
            <person name="Morin E."/>
            <person name="Grigoriev I.V."/>
            <person name="Henrissat B."/>
            <person name="Lindahl B."/>
            <person name="Martin F."/>
        </authorList>
    </citation>
    <scope>NUCLEOTIDE SEQUENCE</scope>
    <source>
        <strain evidence="14">JB14</strain>
    </source>
</reference>
<feature type="region of interest" description="Disordered" evidence="10">
    <location>
        <begin position="134"/>
        <end position="173"/>
    </location>
</feature>
<dbReference type="EC" id="6.1.1.4" evidence="2"/>
<gene>
    <name evidence="14" type="ORF">BT96DRAFT_1016818</name>
</gene>
<evidence type="ECO:0000259" key="13">
    <source>
        <dbReference type="Pfam" id="PF24810"/>
    </source>
</evidence>
<evidence type="ECO:0000256" key="2">
    <source>
        <dbReference type="ARBA" id="ARBA00013164"/>
    </source>
</evidence>
<evidence type="ECO:0000256" key="4">
    <source>
        <dbReference type="ARBA" id="ARBA00022741"/>
    </source>
</evidence>
<evidence type="ECO:0000256" key="1">
    <source>
        <dbReference type="ARBA" id="ARBA00005594"/>
    </source>
</evidence>
<dbReference type="Pfam" id="PF08264">
    <property type="entry name" value="Anticodon_1"/>
    <property type="match status" value="1"/>
</dbReference>
<dbReference type="GO" id="GO:0006429">
    <property type="term" value="P:leucyl-tRNA aminoacylation"/>
    <property type="evidence" value="ECO:0007669"/>
    <property type="project" value="InterPro"/>
</dbReference>
<keyword evidence="3" id="KW-0436">Ligase</keyword>
<evidence type="ECO:0000256" key="6">
    <source>
        <dbReference type="ARBA" id="ARBA00022917"/>
    </source>
</evidence>
<keyword evidence="4" id="KW-0547">Nucleotide-binding</keyword>
<evidence type="ECO:0000256" key="3">
    <source>
        <dbReference type="ARBA" id="ARBA00022598"/>
    </source>
</evidence>
<keyword evidence="6" id="KW-0648">Protein biosynthesis</keyword>
<keyword evidence="7" id="KW-0030">Aminoacyl-tRNA synthetase</keyword>
<dbReference type="AlphaFoldDB" id="A0A6A4HZZ8"/>
<feature type="domain" description="Aminoacyl-tRNA synthetase class Ia" evidence="11">
    <location>
        <begin position="47"/>
        <end position="113"/>
    </location>
</feature>
<keyword evidence="15" id="KW-1185">Reference proteome</keyword>
<evidence type="ECO:0000256" key="10">
    <source>
        <dbReference type="SAM" id="MobiDB-lite"/>
    </source>
</evidence>
<dbReference type="InterPro" id="IPR014729">
    <property type="entry name" value="Rossmann-like_a/b/a_fold"/>
</dbReference>
<feature type="compositionally biased region" description="Basic and acidic residues" evidence="10">
    <location>
        <begin position="143"/>
        <end position="156"/>
    </location>
</feature>
<dbReference type="Pfam" id="PF24810">
    <property type="entry name" value="RBD_LARS1"/>
    <property type="match status" value="1"/>
</dbReference>
<dbReference type="SUPFAM" id="SSF52374">
    <property type="entry name" value="Nucleotidylyl transferase"/>
    <property type="match status" value="1"/>
</dbReference>
<feature type="domain" description="Methionyl/Valyl/Leucyl/Isoleucyl-tRNA synthetase anticodon-binding" evidence="12">
    <location>
        <begin position="767"/>
        <end position="899"/>
    </location>
</feature>
<evidence type="ECO:0000313" key="15">
    <source>
        <dbReference type="Proteomes" id="UP000799118"/>
    </source>
</evidence>
<dbReference type="SUPFAM" id="SSF50677">
    <property type="entry name" value="ValRS/IleRS/LeuRS editing domain"/>
    <property type="match status" value="1"/>
</dbReference>
<evidence type="ECO:0000256" key="8">
    <source>
        <dbReference type="ARBA" id="ARBA00030520"/>
    </source>
</evidence>
<dbReference type="InterPro" id="IPR009008">
    <property type="entry name" value="Val/Leu/Ile-tRNA-synth_edit"/>
</dbReference>
<name>A0A6A4HZZ8_9AGAR</name>
<evidence type="ECO:0000259" key="11">
    <source>
        <dbReference type="Pfam" id="PF00133"/>
    </source>
</evidence>
<dbReference type="InterPro" id="IPR055416">
    <property type="entry name" value="RBD_LARS1"/>
</dbReference>
<dbReference type="EMBL" id="ML769422">
    <property type="protein sequence ID" value="KAE9403786.1"/>
    <property type="molecule type" value="Genomic_DNA"/>
</dbReference>
<dbReference type="GO" id="GO:0004823">
    <property type="term" value="F:leucine-tRNA ligase activity"/>
    <property type="evidence" value="ECO:0007669"/>
    <property type="project" value="UniProtKB-EC"/>
</dbReference>
<evidence type="ECO:0000259" key="12">
    <source>
        <dbReference type="Pfam" id="PF08264"/>
    </source>
</evidence>
<comment type="catalytic activity">
    <reaction evidence="9">
        <text>tRNA(Leu) + L-leucine + ATP = L-leucyl-tRNA(Leu) + AMP + diphosphate</text>
        <dbReference type="Rhea" id="RHEA:11688"/>
        <dbReference type="Rhea" id="RHEA-COMP:9613"/>
        <dbReference type="Rhea" id="RHEA-COMP:9622"/>
        <dbReference type="ChEBI" id="CHEBI:30616"/>
        <dbReference type="ChEBI" id="CHEBI:33019"/>
        <dbReference type="ChEBI" id="CHEBI:57427"/>
        <dbReference type="ChEBI" id="CHEBI:78442"/>
        <dbReference type="ChEBI" id="CHEBI:78494"/>
        <dbReference type="ChEBI" id="CHEBI:456215"/>
        <dbReference type="EC" id="6.1.1.4"/>
    </reaction>
</comment>
<feature type="domain" description="Leucine--tRNA ligase RagD-binding" evidence="13">
    <location>
        <begin position="922"/>
        <end position="986"/>
    </location>
</feature>
<proteinExistence type="inferred from homology"/>
<dbReference type="OrthoDB" id="10249672at2759"/>
<evidence type="ECO:0000313" key="14">
    <source>
        <dbReference type="EMBL" id="KAE9403786.1"/>
    </source>
</evidence>
<dbReference type="CDD" id="cd07959">
    <property type="entry name" value="Anticodon_Ia_Leu_AEc"/>
    <property type="match status" value="1"/>
</dbReference>
<dbReference type="Proteomes" id="UP000799118">
    <property type="component" value="Unassembled WGS sequence"/>
</dbReference>
<dbReference type="Pfam" id="PF00133">
    <property type="entry name" value="tRNA-synt_1"/>
    <property type="match status" value="2"/>
</dbReference>
<accession>A0A6A4HZZ8</accession>